<gene>
    <name evidence="2" type="ORF">Dsin_021575</name>
</gene>
<dbReference type="AlphaFoldDB" id="A0AAE0DYY0"/>
<name>A0AAE0DYY0_9ROSI</name>
<evidence type="ECO:0000259" key="1">
    <source>
        <dbReference type="Pfam" id="PF10551"/>
    </source>
</evidence>
<dbReference type="InterPro" id="IPR018289">
    <property type="entry name" value="MULE_transposase_dom"/>
</dbReference>
<dbReference type="EMBL" id="JANJYJ010000007">
    <property type="protein sequence ID" value="KAK3198160.1"/>
    <property type="molecule type" value="Genomic_DNA"/>
</dbReference>
<evidence type="ECO:0000313" key="3">
    <source>
        <dbReference type="Proteomes" id="UP001281410"/>
    </source>
</evidence>
<proteinExistence type="predicted"/>
<feature type="domain" description="MULE transposase" evidence="1">
    <location>
        <begin position="227"/>
        <end position="310"/>
    </location>
</feature>
<organism evidence="2 3">
    <name type="scientific">Dipteronia sinensis</name>
    <dbReference type="NCBI Taxonomy" id="43782"/>
    <lineage>
        <taxon>Eukaryota</taxon>
        <taxon>Viridiplantae</taxon>
        <taxon>Streptophyta</taxon>
        <taxon>Embryophyta</taxon>
        <taxon>Tracheophyta</taxon>
        <taxon>Spermatophyta</taxon>
        <taxon>Magnoliopsida</taxon>
        <taxon>eudicotyledons</taxon>
        <taxon>Gunneridae</taxon>
        <taxon>Pentapetalae</taxon>
        <taxon>rosids</taxon>
        <taxon>malvids</taxon>
        <taxon>Sapindales</taxon>
        <taxon>Sapindaceae</taxon>
        <taxon>Hippocastanoideae</taxon>
        <taxon>Acereae</taxon>
        <taxon>Dipteronia</taxon>
    </lineage>
</organism>
<evidence type="ECO:0000313" key="2">
    <source>
        <dbReference type="EMBL" id="KAK3198160.1"/>
    </source>
</evidence>
<keyword evidence="3" id="KW-1185">Reference proteome</keyword>
<sequence length="313" mass="35683">MVSLEPGAIDIFKIFVQARVNLVEVGECDADHISLITLIHAICQKLSGSSDVPLFEERGLNMIVFELKDYCYVPTPPEEPLVLDMQGGYKPLDWCDMEDEQLNYEGDSKQDDDKDDEANEDYSCGWKAHGSFTIDGVTFMLKTLPDQHDCHRVYNNKEAKVKWIASKFKKLVKSNPSIDVNVIGDLLRESYKVSIDIQTLYRAKRKALKELANDHAKCFGYLKRPFIGVDECHTKGLFGGVLLSAVSLDANNALFPLAVCIYKKETQDSWEWFLNNLSIYLNYPEGRNLTSMFDRQKGAIVALEVHFPFTYRR</sequence>
<reference evidence="2" key="1">
    <citation type="journal article" date="2023" name="Plant J.">
        <title>Genome sequences and population genomics provide insights into the demographic history, inbreeding, and mutation load of two 'living fossil' tree species of Dipteronia.</title>
        <authorList>
            <person name="Feng Y."/>
            <person name="Comes H.P."/>
            <person name="Chen J."/>
            <person name="Zhu S."/>
            <person name="Lu R."/>
            <person name="Zhang X."/>
            <person name="Li P."/>
            <person name="Qiu J."/>
            <person name="Olsen K.M."/>
            <person name="Qiu Y."/>
        </authorList>
    </citation>
    <scope>NUCLEOTIDE SEQUENCE</scope>
    <source>
        <strain evidence="2">NBL</strain>
    </source>
</reference>
<dbReference type="Pfam" id="PF10551">
    <property type="entry name" value="MULE"/>
    <property type="match status" value="1"/>
</dbReference>
<dbReference type="PANTHER" id="PTHR31973">
    <property type="entry name" value="POLYPROTEIN, PUTATIVE-RELATED"/>
    <property type="match status" value="1"/>
</dbReference>
<dbReference type="Proteomes" id="UP001281410">
    <property type="component" value="Unassembled WGS sequence"/>
</dbReference>
<accession>A0AAE0DYY0</accession>
<dbReference type="PANTHER" id="PTHR31973:SF187">
    <property type="entry name" value="MUTATOR TRANSPOSASE MUDRA PROTEIN"/>
    <property type="match status" value="1"/>
</dbReference>
<comment type="caution">
    <text evidence="2">The sequence shown here is derived from an EMBL/GenBank/DDBJ whole genome shotgun (WGS) entry which is preliminary data.</text>
</comment>
<protein>
    <recommendedName>
        <fullName evidence="1">MULE transposase domain-containing protein</fullName>
    </recommendedName>
</protein>